<gene>
    <name evidence="2" type="ORF">NFG58_12885</name>
</gene>
<dbReference type="RefSeq" id="WP_348826668.1">
    <property type="nucleotide sequence ID" value="NZ_CP098827.1"/>
</dbReference>
<sequence>MAALLWLPFSSHADYGSATVARVTSIVDGDTFRADIEGWPAVIGERIPVRIEGINTPEMRSQCPTPEQQEREKALAREAKQFTVAALRDAERIQLHEIERGSFFRILARVTVDGRDLGDKLMEAGLARPYRPGASKTQWCQ</sequence>
<accession>A0AAU7KDJ2</accession>
<dbReference type="PROSITE" id="PS50830">
    <property type="entry name" value="TNASE_3"/>
    <property type="match status" value="1"/>
</dbReference>
<proteinExistence type="predicted"/>
<dbReference type="EMBL" id="CP098827">
    <property type="protein sequence ID" value="XBO69522.1"/>
    <property type="molecule type" value="Genomic_DNA"/>
</dbReference>
<evidence type="ECO:0000313" key="2">
    <source>
        <dbReference type="EMBL" id="XBO69522.1"/>
    </source>
</evidence>
<evidence type="ECO:0000259" key="1">
    <source>
        <dbReference type="PROSITE" id="PS50830"/>
    </source>
</evidence>
<dbReference type="SUPFAM" id="SSF50199">
    <property type="entry name" value="Staphylococcal nuclease"/>
    <property type="match status" value="1"/>
</dbReference>
<dbReference type="InterPro" id="IPR016071">
    <property type="entry name" value="Staphylococal_nuclease_OB-fold"/>
</dbReference>
<name>A0AAU7KDJ2_9GAMM</name>
<dbReference type="AlphaFoldDB" id="A0AAU7KDJ2"/>
<dbReference type="Pfam" id="PF00565">
    <property type="entry name" value="SNase"/>
    <property type="match status" value="1"/>
</dbReference>
<reference evidence="2" key="1">
    <citation type="submission" date="2022-06" db="EMBL/GenBank/DDBJ databases">
        <title>A novel DMS-producing enzyme.</title>
        <authorList>
            <person name="Zhang Y."/>
        </authorList>
    </citation>
    <scope>NUCLEOTIDE SEQUENCE</scope>
    <source>
        <strain evidence="2">RT37</strain>
    </source>
</reference>
<organism evidence="2">
    <name type="scientific">Halomonas sp. RT37</name>
    <dbReference type="NCBI Taxonomy" id="2950872"/>
    <lineage>
        <taxon>Bacteria</taxon>
        <taxon>Pseudomonadati</taxon>
        <taxon>Pseudomonadota</taxon>
        <taxon>Gammaproteobacteria</taxon>
        <taxon>Oceanospirillales</taxon>
        <taxon>Halomonadaceae</taxon>
        <taxon>Halomonas</taxon>
    </lineage>
</organism>
<protein>
    <submittedName>
        <fullName evidence="2">Thermonuclease family protein</fullName>
    </submittedName>
</protein>
<dbReference type="Gene3D" id="2.40.50.90">
    <property type="match status" value="1"/>
</dbReference>
<feature type="domain" description="TNase-like" evidence="1">
    <location>
        <begin position="17"/>
        <end position="141"/>
    </location>
</feature>
<dbReference type="InterPro" id="IPR035437">
    <property type="entry name" value="SNase_OB-fold_sf"/>
</dbReference>